<dbReference type="GeneID" id="42981465"/>
<dbReference type="OrthoDB" id="9812555at2"/>
<evidence type="ECO:0000256" key="2">
    <source>
        <dbReference type="ARBA" id="ARBA00004777"/>
    </source>
</evidence>
<comment type="similarity">
    <text evidence="3 8">Belongs to the methylenetetrahydrofolate reductase family.</text>
</comment>
<dbReference type="PANTHER" id="PTHR45754">
    <property type="entry name" value="METHYLENETETRAHYDROFOLATE REDUCTASE"/>
    <property type="match status" value="1"/>
</dbReference>
<dbReference type="PANTHER" id="PTHR45754:SF3">
    <property type="entry name" value="METHYLENETETRAHYDROFOLATE REDUCTASE (NADPH)"/>
    <property type="match status" value="1"/>
</dbReference>
<sequence length="293" mass="32098">MSLTDLFQKKTVFSFEVFPPKATTPAEKLQATLHNLQAIHPDFISVTLGAGGTGRYGATVDIADMIQNQLGITAVSHIPGLYLSEDDVLNLLQKLAERNVHNVLALRGDRVPGREPLGVFKHADQLTTFIKQNSDFDVMGACYPYTHKDATSGVADIQHLANKVAAGADHLISQIFFDNNQFYNFREKAELAGINVPIEAGIMPVTNKRQIENITSVAGVPLPEKFTCMMERYADNKEALRDAGIAYAIDQIVDLVAQGVDGVHLYTMNNSYVAQRIWDATASLFQASATTTK</sequence>
<keyword evidence="4 8" id="KW-0285">Flavoprotein</keyword>
<dbReference type="AlphaFoldDB" id="A0A192H1D7"/>
<dbReference type="EMBL" id="CP014873">
    <property type="protein sequence ID" value="ANK62057.1"/>
    <property type="molecule type" value="Genomic_DNA"/>
</dbReference>
<comment type="cofactor">
    <cofactor evidence="1 8">
        <name>FAD</name>
        <dbReference type="ChEBI" id="CHEBI:57692"/>
    </cofactor>
</comment>
<accession>A0A192H1D7</accession>
<keyword evidence="5 8" id="KW-0274">FAD</keyword>
<dbReference type="InterPro" id="IPR003171">
    <property type="entry name" value="Mehydrof_redctse-like"/>
</dbReference>
<dbReference type="GO" id="GO:0005829">
    <property type="term" value="C:cytosol"/>
    <property type="evidence" value="ECO:0007669"/>
    <property type="project" value="TreeGrafter"/>
</dbReference>
<evidence type="ECO:0000256" key="7">
    <source>
        <dbReference type="ARBA" id="ARBA00048628"/>
    </source>
</evidence>
<dbReference type="GO" id="GO:0106312">
    <property type="term" value="F:methylenetetrahydrofolate reductase (NADH) activity"/>
    <property type="evidence" value="ECO:0007669"/>
    <property type="project" value="UniProtKB-EC"/>
</dbReference>
<dbReference type="STRING" id="375175.AYR53_04315"/>
<dbReference type="GO" id="GO:0071949">
    <property type="term" value="F:FAD binding"/>
    <property type="evidence" value="ECO:0007669"/>
    <property type="project" value="TreeGrafter"/>
</dbReference>
<keyword evidence="6 8" id="KW-0560">Oxidoreductase</keyword>
<reference evidence="9 10" key="1">
    <citation type="submission" date="2016-03" db="EMBL/GenBank/DDBJ databases">
        <title>Pediococcus and Lactobacillus from brewery environment - whole genome sequencing and assembly.</title>
        <authorList>
            <person name="Behr J."/>
            <person name="Geissler A.J."/>
            <person name="Vogel R.F."/>
        </authorList>
    </citation>
    <scope>NUCLEOTIDE SEQUENCE [LARGE SCALE GENOMIC DNA]</scope>
    <source>
        <strain evidence="9 10">TMW 1.1989</strain>
    </source>
</reference>
<keyword evidence="10" id="KW-1185">Reference proteome</keyword>
<dbReference type="InterPro" id="IPR029041">
    <property type="entry name" value="FAD-linked_oxidoreductase-like"/>
</dbReference>
<dbReference type="GO" id="GO:0009086">
    <property type="term" value="P:methionine biosynthetic process"/>
    <property type="evidence" value="ECO:0007669"/>
    <property type="project" value="TreeGrafter"/>
</dbReference>
<evidence type="ECO:0000256" key="8">
    <source>
        <dbReference type="RuleBase" id="RU003862"/>
    </source>
</evidence>
<comment type="pathway">
    <text evidence="2 8">One-carbon metabolism; tetrahydrofolate interconversion.</text>
</comment>
<evidence type="ECO:0000313" key="10">
    <source>
        <dbReference type="Proteomes" id="UP000078582"/>
    </source>
</evidence>
<dbReference type="KEGG" id="lbt:AYR52_09375"/>
<proteinExistence type="inferred from homology"/>
<gene>
    <name evidence="9" type="ORF">AYR53_04315</name>
</gene>
<evidence type="ECO:0000256" key="1">
    <source>
        <dbReference type="ARBA" id="ARBA00001974"/>
    </source>
</evidence>
<dbReference type="Proteomes" id="UP000078582">
    <property type="component" value="Chromosome"/>
</dbReference>
<evidence type="ECO:0000256" key="6">
    <source>
        <dbReference type="ARBA" id="ARBA00023002"/>
    </source>
</evidence>
<dbReference type="Gene3D" id="3.20.20.220">
    <property type="match status" value="1"/>
</dbReference>
<protein>
    <recommendedName>
        <fullName evidence="8">Methylenetetrahydrofolate reductase</fullName>
    </recommendedName>
</protein>
<name>A0A192H1D7_9LACO</name>
<evidence type="ECO:0000256" key="3">
    <source>
        <dbReference type="ARBA" id="ARBA00006743"/>
    </source>
</evidence>
<dbReference type="UniPathway" id="UPA00193"/>
<evidence type="ECO:0000256" key="4">
    <source>
        <dbReference type="ARBA" id="ARBA00022630"/>
    </source>
</evidence>
<comment type="catalytic activity">
    <reaction evidence="7">
        <text>(6S)-5-methyl-5,6,7,8-tetrahydrofolate + NAD(+) = (6R)-5,10-methylene-5,6,7,8-tetrahydrofolate + NADH + H(+)</text>
        <dbReference type="Rhea" id="RHEA:19821"/>
        <dbReference type="ChEBI" id="CHEBI:15378"/>
        <dbReference type="ChEBI" id="CHEBI:15636"/>
        <dbReference type="ChEBI" id="CHEBI:18608"/>
        <dbReference type="ChEBI" id="CHEBI:57540"/>
        <dbReference type="ChEBI" id="CHEBI:57945"/>
        <dbReference type="EC" id="1.5.1.54"/>
    </reaction>
    <physiologicalReaction direction="right-to-left" evidence="7">
        <dbReference type="Rhea" id="RHEA:19823"/>
    </physiologicalReaction>
</comment>
<dbReference type="GO" id="GO:0035999">
    <property type="term" value="P:tetrahydrofolate interconversion"/>
    <property type="evidence" value="ECO:0007669"/>
    <property type="project" value="UniProtKB-UniPathway"/>
</dbReference>
<dbReference type="SUPFAM" id="SSF51730">
    <property type="entry name" value="FAD-linked oxidoreductase"/>
    <property type="match status" value="1"/>
</dbReference>
<dbReference type="RefSeq" id="WP_068225766.1">
    <property type="nucleotide sequence ID" value="NZ_CP014623.1"/>
</dbReference>
<evidence type="ECO:0000256" key="5">
    <source>
        <dbReference type="ARBA" id="ARBA00022827"/>
    </source>
</evidence>
<dbReference type="CDD" id="cd00537">
    <property type="entry name" value="MTHFR"/>
    <property type="match status" value="1"/>
</dbReference>
<organism evidence="9 10">
    <name type="scientific">Loigolactobacillus backii</name>
    <dbReference type="NCBI Taxonomy" id="375175"/>
    <lineage>
        <taxon>Bacteria</taxon>
        <taxon>Bacillati</taxon>
        <taxon>Bacillota</taxon>
        <taxon>Bacilli</taxon>
        <taxon>Lactobacillales</taxon>
        <taxon>Lactobacillaceae</taxon>
        <taxon>Loigolactobacillus</taxon>
    </lineage>
</organism>
<dbReference type="Pfam" id="PF02219">
    <property type="entry name" value="MTHFR"/>
    <property type="match status" value="1"/>
</dbReference>
<evidence type="ECO:0000313" key="9">
    <source>
        <dbReference type="EMBL" id="ANK62057.1"/>
    </source>
</evidence>